<reference evidence="5" key="2">
    <citation type="submission" date="2023-06" db="EMBL/GenBank/DDBJ databases">
        <authorList>
            <consortium name="Lawrence Berkeley National Laboratory"/>
            <person name="Haridas S."/>
            <person name="Hensen N."/>
            <person name="Bonometti L."/>
            <person name="Westerberg I."/>
            <person name="Brannstrom I.O."/>
            <person name="Guillou S."/>
            <person name="Cros-Aarteil S."/>
            <person name="Calhoun S."/>
            <person name="Kuo A."/>
            <person name="Mondo S."/>
            <person name="Pangilinan J."/>
            <person name="Riley R."/>
            <person name="Labutti K."/>
            <person name="Andreopoulos B."/>
            <person name="Lipzen A."/>
            <person name="Chen C."/>
            <person name="Yanf M."/>
            <person name="Daum C."/>
            <person name="Ng V."/>
            <person name="Clum A."/>
            <person name="Steindorff A."/>
            <person name="Ohm R."/>
            <person name="Martin F."/>
            <person name="Silar P."/>
            <person name="Natvig D."/>
            <person name="Lalanne C."/>
            <person name="Gautier V."/>
            <person name="Ament-Velasquez S.L."/>
            <person name="Kruys A."/>
            <person name="Hutchinson M.I."/>
            <person name="Powell A.J."/>
            <person name="Barry K."/>
            <person name="Miller A.N."/>
            <person name="Grigoriev I.V."/>
            <person name="Debuchy R."/>
            <person name="Gladieux P."/>
            <person name="Thoren M.H."/>
            <person name="Johannesson H."/>
        </authorList>
    </citation>
    <scope>NUCLEOTIDE SEQUENCE</scope>
    <source>
        <strain evidence="5">SMH4131-1</strain>
    </source>
</reference>
<dbReference type="PRINTS" id="PR00081">
    <property type="entry name" value="GDHRDH"/>
</dbReference>
<dbReference type="PROSITE" id="PS00061">
    <property type="entry name" value="ADH_SHORT"/>
    <property type="match status" value="1"/>
</dbReference>
<dbReference type="GO" id="GO:0006654">
    <property type="term" value="P:phosphatidic acid biosynthetic process"/>
    <property type="evidence" value="ECO:0007669"/>
    <property type="project" value="TreeGrafter"/>
</dbReference>
<dbReference type="Gene3D" id="3.40.50.720">
    <property type="entry name" value="NAD(P)-binding Rossmann-like Domain"/>
    <property type="match status" value="1"/>
</dbReference>
<dbReference type="PRINTS" id="PR00080">
    <property type="entry name" value="SDRFAMILY"/>
</dbReference>
<keyword evidence="2" id="KW-0521">NADP</keyword>
<dbReference type="GO" id="GO:0019433">
    <property type="term" value="P:triglyceride catabolic process"/>
    <property type="evidence" value="ECO:0007669"/>
    <property type="project" value="TreeGrafter"/>
</dbReference>
<keyword evidence="6" id="KW-1185">Reference proteome</keyword>
<evidence type="ECO:0000256" key="1">
    <source>
        <dbReference type="ARBA" id="ARBA00006484"/>
    </source>
</evidence>
<evidence type="ECO:0000256" key="4">
    <source>
        <dbReference type="RuleBase" id="RU000363"/>
    </source>
</evidence>
<proteinExistence type="inferred from homology"/>
<reference evidence="5" key="1">
    <citation type="journal article" date="2023" name="Mol. Phylogenet. Evol.">
        <title>Genome-scale phylogeny and comparative genomics of the fungal order Sordariales.</title>
        <authorList>
            <person name="Hensen N."/>
            <person name="Bonometti L."/>
            <person name="Westerberg I."/>
            <person name="Brannstrom I.O."/>
            <person name="Guillou S."/>
            <person name="Cros-Aarteil S."/>
            <person name="Calhoun S."/>
            <person name="Haridas S."/>
            <person name="Kuo A."/>
            <person name="Mondo S."/>
            <person name="Pangilinan J."/>
            <person name="Riley R."/>
            <person name="LaButti K."/>
            <person name="Andreopoulos B."/>
            <person name="Lipzen A."/>
            <person name="Chen C."/>
            <person name="Yan M."/>
            <person name="Daum C."/>
            <person name="Ng V."/>
            <person name="Clum A."/>
            <person name="Steindorff A."/>
            <person name="Ohm R.A."/>
            <person name="Martin F."/>
            <person name="Silar P."/>
            <person name="Natvig D.O."/>
            <person name="Lalanne C."/>
            <person name="Gautier V."/>
            <person name="Ament-Velasquez S.L."/>
            <person name="Kruys A."/>
            <person name="Hutchinson M.I."/>
            <person name="Powell A.J."/>
            <person name="Barry K."/>
            <person name="Miller A.N."/>
            <person name="Grigoriev I.V."/>
            <person name="Debuchy R."/>
            <person name="Gladieux P."/>
            <person name="Hiltunen Thoren M."/>
            <person name="Johannesson H."/>
        </authorList>
    </citation>
    <scope>NUCLEOTIDE SEQUENCE</scope>
    <source>
        <strain evidence="5">SMH4131-1</strain>
    </source>
</reference>
<dbReference type="SUPFAM" id="SSF51735">
    <property type="entry name" value="NAD(P)-binding Rossmann-fold domains"/>
    <property type="match status" value="1"/>
</dbReference>
<dbReference type="PANTHER" id="PTHR44169">
    <property type="entry name" value="NADPH-DEPENDENT 1-ACYLDIHYDROXYACETONE PHOSPHATE REDUCTASE"/>
    <property type="match status" value="1"/>
</dbReference>
<comment type="similarity">
    <text evidence="1 4">Belongs to the short-chain dehydrogenases/reductases (SDR) family.</text>
</comment>
<dbReference type="Pfam" id="PF00106">
    <property type="entry name" value="adh_short"/>
    <property type="match status" value="1"/>
</dbReference>
<name>A0AAE0M8G5_9PEZI</name>
<sequence length="299" mass="31438">MSTNTKTAAPKTVLITGASEGGIGNALAREFQSRGLHVFASARSLSKMANLSSLPNLTLLELDVTSPESIAAAVALISAHSTSTSSSSPPRLDILVNNSGQSYLSPALEIPLATARSIFDVNFFGLLATTQAFAPLLVAAKGVIVNIGSGAGNLNMPYMSVYSASKAAVEIWGETLRVEMAPLGVRVVTVLTAMVQSKMNNGANVPAPVLSEQSLWKVSASEKAAREKQASGVEREGRGMLPEVYARRVVDDVLGGANGIVLRGTFATMTWFIRKLPQFVIDKLGIAFSGGRFELVDKA</sequence>
<evidence type="ECO:0000256" key="2">
    <source>
        <dbReference type="ARBA" id="ARBA00022857"/>
    </source>
</evidence>
<evidence type="ECO:0000313" key="6">
    <source>
        <dbReference type="Proteomes" id="UP001286456"/>
    </source>
</evidence>
<dbReference type="InterPro" id="IPR036291">
    <property type="entry name" value="NAD(P)-bd_dom_sf"/>
</dbReference>
<gene>
    <name evidence="5" type="ORF">B0T19DRAFT_202112</name>
</gene>
<dbReference type="PANTHER" id="PTHR44169:SF6">
    <property type="entry name" value="NADPH-DEPENDENT 1-ACYLDIHYDROXYACETONE PHOSPHATE REDUCTASE"/>
    <property type="match status" value="1"/>
</dbReference>
<dbReference type="InterPro" id="IPR002347">
    <property type="entry name" value="SDR_fam"/>
</dbReference>
<evidence type="ECO:0008006" key="7">
    <source>
        <dbReference type="Google" id="ProtNLM"/>
    </source>
</evidence>
<dbReference type="GO" id="GO:0005811">
    <property type="term" value="C:lipid droplet"/>
    <property type="evidence" value="ECO:0007669"/>
    <property type="project" value="TreeGrafter"/>
</dbReference>
<comment type="caution">
    <text evidence="5">The sequence shown here is derived from an EMBL/GenBank/DDBJ whole genome shotgun (WGS) entry which is preliminary data.</text>
</comment>
<dbReference type="GO" id="GO:0004806">
    <property type="term" value="F:triacylglycerol lipase activity"/>
    <property type="evidence" value="ECO:0007669"/>
    <property type="project" value="TreeGrafter"/>
</dbReference>
<accession>A0AAE0M8G5</accession>
<dbReference type="GO" id="GO:0005783">
    <property type="term" value="C:endoplasmic reticulum"/>
    <property type="evidence" value="ECO:0007669"/>
    <property type="project" value="TreeGrafter"/>
</dbReference>
<evidence type="ECO:0000256" key="3">
    <source>
        <dbReference type="ARBA" id="ARBA00023002"/>
    </source>
</evidence>
<dbReference type="EMBL" id="JAUEPO010000004">
    <property type="protein sequence ID" value="KAK3323371.1"/>
    <property type="molecule type" value="Genomic_DNA"/>
</dbReference>
<evidence type="ECO:0000313" key="5">
    <source>
        <dbReference type="EMBL" id="KAK3323371.1"/>
    </source>
</evidence>
<dbReference type="Proteomes" id="UP001286456">
    <property type="component" value="Unassembled WGS sequence"/>
</dbReference>
<protein>
    <recommendedName>
        <fullName evidence="7">NAD(P)-binding protein</fullName>
    </recommendedName>
</protein>
<dbReference type="AlphaFoldDB" id="A0AAE0M8G5"/>
<keyword evidence="3" id="KW-0560">Oxidoreductase</keyword>
<dbReference type="GO" id="GO:0000140">
    <property type="term" value="F:acylglycerone-phosphate reductase (NADP+) activity"/>
    <property type="evidence" value="ECO:0007669"/>
    <property type="project" value="TreeGrafter"/>
</dbReference>
<organism evidence="5 6">
    <name type="scientific">Cercophora scortea</name>
    <dbReference type="NCBI Taxonomy" id="314031"/>
    <lineage>
        <taxon>Eukaryota</taxon>
        <taxon>Fungi</taxon>
        <taxon>Dikarya</taxon>
        <taxon>Ascomycota</taxon>
        <taxon>Pezizomycotina</taxon>
        <taxon>Sordariomycetes</taxon>
        <taxon>Sordariomycetidae</taxon>
        <taxon>Sordariales</taxon>
        <taxon>Lasiosphaeriaceae</taxon>
        <taxon>Cercophora</taxon>
    </lineage>
</organism>
<dbReference type="InterPro" id="IPR020904">
    <property type="entry name" value="Sc_DH/Rdtase_CS"/>
</dbReference>